<dbReference type="Proteomes" id="UP000484885">
    <property type="component" value="Unassembled WGS sequence"/>
</dbReference>
<dbReference type="AlphaFoldDB" id="A0A845UX12"/>
<keyword evidence="3" id="KW-1185">Reference proteome</keyword>
<reference evidence="2 3" key="1">
    <citation type="submission" date="2020-02" db="EMBL/GenBank/DDBJ databases">
        <authorList>
            <person name="Zhang X.-Y."/>
        </authorList>
    </citation>
    <scope>NUCLEOTIDE SEQUENCE [LARGE SCALE GENOMIC DNA]</scope>
    <source>
        <strain evidence="2 3">C33</strain>
    </source>
</reference>
<sequence>MNNFVELLAAWALFHESADEGWKAAVARGRAQTPGAMKDGPDAFVEGLAALVDEEKERLKQRLAEESTTPEKGTPSESAERLEQLGFEIAELRGQVESLQASIDGIADQLQR</sequence>
<proteinExistence type="predicted"/>
<protein>
    <submittedName>
        <fullName evidence="2">Uncharacterized protein</fullName>
    </submittedName>
</protein>
<accession>A0A845UX12</accession>
<gene>
    <name evidence="2" type="ORF">G3I74_05590</name>
</gene>
<feature type="compositionally biased region" description="Polar residues" evidence="1">
    <location>
        <begin position="66"/>
        <end position="77"/>
    </location>
</feature>
<comment type="caution">
    <text evidence="2">The sequence shown here is derived from an EMBL/GenBank/DDBJ whole genome shotgun (WGS) entry which is preliminary data.</text>
</comment>
<evidence type="ECO:0000256" key="1">
    <source>
        <dbReference type="SAM" id="MobiDB-lite"/>
    </source>
</evidence>
<evidence type="ECO:0000313" key="2">
    <source>
        <dbReference type="EMBL" id="NDY95198.1"/>
    </source>
</evidence>
<name>A0A845UX12_9GAMM</name>
<organism evidence="2 3">
    <name type="scientific">Wenzhouxiangella limi</name>
    <dbReference type="NCBI Taxonomy" id="2707351"/>
    <lineage>
        <taxon>Bacteria</taxon>
        <taxon>Pseudomonadati</taxon>
        <taxon>Pseudomonadota</taxon>
        <taxon>Gammaproteobacteria</taxon>
        <taxon>Chromatiales</taxon>
        <taxon>Wenzhouxiangellaceae</taxon>
        <taxon>Wenzhouxiangella</taxon>
    </lineage>
</organism>
<dbReference type="RefSeq" id="WP_164210594.1">
    <property type="nucleotide sequence ID" value="NZ_JAAGSC010000037.1"/>
</dbReference>
<evidence type="ECO:0000313" key="3">
    <source>
        <dbReference type="Proteomes" id="UP000484885"/>
    </source>
</evidence>
<dbReference type="EMBL" id="JAAGSC010000037">
    <property type="protein sequence ID" value="NDY95198.1"/>
    <property type="molecule type" value="Genomic_DNA"/>
</dbReference>
<feature type="region of interest" description="Disordered" evidence="1">
    <location>
        <begin position="61"/>
        <end position="83"/>
    </location>
</feature>